<reference evidence="2" key="1">
    <citation type="submission" date="2022-01" db="EMBL/GenBank/DDBJ databases">
        <authorList>
            <person name="King R."/>
        </authorList>
    </citation>
    <scope>NUCLEOTIDE SEQUENCE</scope>
</reference>
<proteinExistence type="predicted"/>
<dbReference type="EMBL" id="OV725081">
    <property type="protein sequence ID" value="CAH1402664.1"/>
    <property type="molecule type" value="Genomic_DNA"/>
</dbReference>
<evidence type="ECO:0000256" key="1">
    <source>
        <dbReference type="SAM" id="MobiDB-lite"/>
    </source>
</evidence>
<protein>
    <submittedName>
        <fullName evidence="2">Uncharacterized protein</fullName>
    </submittedName>
</protein>
<accession>A0A9P0HJ11</accession>
<dbReference type="Proteomes" id="UP001152798">
    <property type="component" value="Chromosome 5"/>
</dbReference>
<evidence type="ECO:0000313" key="3">
    <source>
        <dbReference type="Proteomes" id="UP001152798"/>
    </source>
</evidence>
<gene>
    <name evidence="2" type="ORF">NEZAVI_LOCUS11429</name>
</gene>
<dbReference type="AlphaFoldDB" id="A0A9P0HJ11"/>
<sequence length="79" mass="8519">MSPLALHHIDPSLRSIPSKGQLRRHGMKGKLLGLGREGRRKPSPFTGGIAQRGKHPVFAISQIVKVGKANPTECDLSLS</sequence>
<feature type="region of interest" description="Disordered" evidence="1">
    <location>
        <begin position="1"/>
        <end position="23"/>
    </location>
</feature>
<evidence type="ECO:0000313" key="2">
    <source>
        <dbReference type="EMBL" id="CAH1402664.1"/>
    </source>
</evidence>
<keyword evidence="3" id="KW-1185">Reference proteome</keyword>
<name>A0A9P0HJ11_NEZVI</name>
<organism evidence="2 3">
    <name type="scientific">Nezara viridula</name>
    <name type="common">Southern green stink bug</name>
    <name type="synonym">Cimex viridulus</name>
    <dbReference type="NCBI Taxonomy" id="85310"/>
    <lineage>
        <taxon>Eukaryota</taxon>
        <taxon>Metazoa</taxon>
        <taxon>Ecdysozoa</taxon>
        <taxon>Arthropoda</taxon>
        <taxon>Hexapoda</taxon>
        <taxon>Insecta</taxon>
        <taxon>Pterygota</taxon>
        <taxon>Neoptera</taxon>
        <taxon>Paraneoptera</taxon>
        <taxon>Hemiptera</taxon>
        <taxon>Heteroptera</taxon>
        <taxon>Panheteroptera</taxon>
        <taxon>Pentatomomorpha</taxon>
        <taxon>Pentatomoidea</taxon>
        <taxon>Pentatomidae</taxon>
        <taxon>Pentatominae</taxon>
        <taxon>Nezara</taxon>
    </lineage>
</organism>